<proteinExistence type="predicted"/>
<dbReference type="EMBL" id="CP071709">
    <property type="protein sequence ID" value="QVY61088.1"/>
    <property type="molecule type" value="Genomic_DNA"/>
</dbReference>
<keyword evidence="1" id="KW-0472">Membrane</keyword>
<feature type="transmembrane region" description="Helical" evidence="1">
    <location>
        <begin position="12"/>
        <end position="33"/>
    </location>
</feature>
<keyword evidence="1" id="KW-0812">Transmembrane</keyword>
<feature type="transmembrane region" description="Helical" evidence="1">
    <location>
        <begin position="53"/>
        <end position="74"/>
    </location>
</feature>
<name>A0ABX8FB62_9BACI</name>
<organism evidence="2 3">
    <name type="scientific">Cytobacillus gottheilii</name>
    <dbReference type="NCBI Taxonomy" id="859144"/>
    <lineage>
        <taxon>Bacteria</taxon>
        <taxon>Bacillati</taxon>
        <taxon>Bacillota</taxon>
        <taxon>Bacilli</taxon>
        <taxon>Bacillales</taxon>
        <taxon>Bacillaceae</taxon>
        <taxon>Cytobacillus</taxon>
    </lineage>
</organism>
<keyword evidence="3" id="KW-1185">Reference proteome</keyword>
<reference evidence="2 3" key="1">
    <citation type="submission" date="2021-03" db="EMBL/GenBank/DDBJ databases">
        <title>The first data on the complete genome of the tetrodotoxin-producing bacterium.</title>
        <authorList>
            <person name="Melnikova D.I."/>
            <person name="Nijland R."/>
            <person name="Magarlamov T.Y."/>
        </authorList>
    </citation>
    <scope>NUCLEOTIDE SEQUENCE [LARGE SCALE GENOMIC DNA]</scope>
    <source>
        <strain evidence="2 3">1839</strain>
    </source>
</reference>
<feature type="transmembrane region" description="Helical" evidence="1">
    <location>
        <begin position="185"/>
        <end position="206"/>
    </location>
</feature>
<evidence type="ECO:0000313" key="2">
    <source>
        <dbReference type="EMBL" id="QVY61088.1"/>
    </source>
</evidence>
<evidence type="ECO:0000256" key="1">
    <source>
        <dbReference type="SAM" id="Phobius"/>
    </source>
</evidence>
<dbReference type="RefSeq" id="WP_214476032.1">
    <property type="nucleotide sequence ID" value="NZ_CP071709.1"/>
</dbReference>
<sequence>MKHLVAVEWKRALTFNRVLLCLAIILIPAAVQFLNVKTGYMFYRAVDVHTEVIGGVVALLFPLFFIILYAGSYASEVKDQFITYIKPRIKLADYLLAKGIVNGVLSFIVAFAMVFISFVFIVYVEPSLGMIVYENGSDGSVGTFEIFLEYGTLSYGLIYSFWVGINAALYSSAAYVLTLLMKNHFVAISLPFLWYFVMNFVTAILAHPEFSPVSTVFPFNIIQQPLWTIFVPFTIHLMILSILIYYVRNHFQEKVYEYVH</sequence>
<gene>
    <name evidence="2" type="ORF">J1899_19310</name>
</gene>
<feature type="transmembrane region" description="Helical" evidence="1">
    <location>
        <begin position="95"/>
        <end position="124"/>
    </location>
</feature>
<protein>
    <submittedName>
        <fullName evidence="2">ABC transporter permease</fullName>
    </submittedName>
</protein>
<evidence type="ECO:0000313" key="3">
    <source>
        <dbReference type="Proteomes" id="UP000679247"/>
    </source>
</evidence>
<dbReference type="Proteomes" id="UP000679247">
    <property type="component" value="Chromosome"/>
</dbReference>
<feature type="transmembrane region" description="Helical" evidence="1">
    <location>
        <begin position="226"/>
        <end position="247"/>
    </location>
</feature>
<feature type="transmembrane region" description="Helical" evidence="1">
    <location>
        <begin position="157"/>
        <end position="178"/>
    </location>
</feature>
<keyword evidence="1" id="KW-1133">Transmembrane helix</keyword>
<accession>A0ABX8FB62</accession>